<dbReference type="EMBL" id="JBHSGV010000002">
    <property type="protein sequence ID" value="MFC4747056.1"/>
    <property type="molecule type" value="Genomic_DNA"/>
</dbReference>
<keyword evidence="1 2" id="KW-0732">Signal</keyword>
<accession>A0ABV9PCG6</accession>
<dbReference type="RefSeq" id="WP_213255677.1">
    <property type="nucleotide sequence ID" value="NZ_JAGYWA010000002.1"/>
</dbReference>
<feature type="domain" description="Secretion system C-terminal sorting" evidence="3">
    <location>
        <begin position="1545"/>
        <end position="1621"/>
    </location>
</feature>
<keyword evidence="5" id="KW-1185">Reference proteome</keyword>
<reference evidence="5" key="1">
    <citation type="journal article" date="2019" name="Int. J. Syst. Evol. Microbiol.">
        <title>The Global Catalogue of Microorganisms (GCM) 10K type strain sequencing project: providing services to taxonomists for standard genome sequencing and annotation.</title>
        <authorList>
            <consortium name="The Broad Institute Genomics Platform"/>
            <consortium name="The Broad Institute Genome Sequencing Center for Infectious Disease"/>
            <person name="Wu L."/>
            <person name="Ma J."/>
        </authorList>
    </citation>
    <scope>NUCLEOTIDE SEQUENCE [LARGE SCALE GENOMIC DNA]</scope>
    <source>
        <strain evidence="5">WYCCWR 13023</strain>
    </source>
</reference>
<dbReference type="InterPro" id="IPR025667">
    <property type="entry name" value="SprB_repeat"/>
</dbReference>
<name>A0ABV9PCG6_9FLAO</name>
<evidence type="ECO:0000313" key="5">
    <source>
        <dbReference type="Proteomes" id="UP001595935"/>
    </source>
</evidence>
<dbReference type="InterPro" id="IPR035986">
    <property type="entry name" value="PKD_dom_sf"/>
</dbReference>
<dbReference type="Proteomes" id="UP001595935">
    <property type="component" value="Unassembled WGS sequence"/>
</dbReference>
<evidence type="ECO:0000259" key="3">
    <source>
        <dbReference type="Pfam" id="PF18962"/>
    </source>
</evidence>
<dbReference type="SUPFAM" id="SSF49299">
    <property type="entry name" value="PKD domain"/>
    <property type="match status" value="1"/>
</dbReference>
<dbReference type="Pfam" id="PF13573">
    <property type="entry name" value="SprB"/>
    <property type="match status" value="11"/>
</dbReference>
<dbReference type="InterPro" id="IPR026444">
    <property type="entry name" value="Secre_tail"/>
</dbReference>
<gene>
    <name evidence="4" type="ORF">ACFO5S_06350</name>
</gene>
<feature type="signal peptide" evidence="2">
    <location>
        <begin position="1"/>
        <end position="18"/>
    </location>
</feature>
<evidence type="ECO:0000313" key="4">
    <source>
        <dbReference type="EMBL" id="MFC4747056.1"/>
    </source>
</evidence>
<comment type="caution">
    <text evidence="4">The sequence shown here is derived from an EMBL/GenBank/DDBJ whole genome shotgun (WGS) entry which is preliminary data.</text>
</comment>
<evidence type="ECO:0000256" key="2">
    <source>
        <dbReference type="SAM" id="SignalP"/>
    </source>
</evidence>
<dbReference type="NCBIfam" id="TIGR04183">
    <property type="entry name" value="Por_Secre_tail"/>
    <property type="match status" value="1"/>
</dbReference>
<feature type="chain" id="PRO_5046556699" evidence="2">
    <location>
        <begin position="19"/>
        <end position="1622"/>
    </location>
</feature>
<organism evidence="4 5">
    <name type="scientific">Flavobacterium branchiicola</name>
    <dbReference type="NCBI Taxonomy" id="1114875"/>
    <lineage>
        <taxon>Bacteria</taxon>
        <taxon>Pseudomonadati</taxon>
        <taxon>Bacteroidota</taxon>
        <taxon>Flavobacteriia</taxon>
        <taxon>Flavobacteriales</taxon>
        <taxon>Flavobacteriaceae</taxon>
        <taxon>Flavobacterium</taxon>
    </lineage>
</organism>
<dbReference type="Gene3D" id="2.60.40.10">
    <property type="entry name" value="Immunoglobulins"/>
    <property type="match status" value="3"/>
</dbReference>
<dbReference type="InterPro" id="IPR013783">
    <property type="entry name" value="Ig-like_fold"/>
</dbReference>
<protein>
    <submittedName>
        <fullName evidence="4">T9SS type A sorting domain-containing protein</fullName>
    </submittedName>
</protein>
<sequence length="1622" mass="174426">MKKIIYLLVLITSSVSYSQSGIRQAILSDPAAINTITGNITNSSGYNLSSGSITLDPITGGKTAGAGPYTYTWEKGTTTYPGTSNSLFNLGPGTYTVTVTENKACVKTEKFLVTEPDDLVPKFTGETFISCYGGSTTLTADADGGFLTKNGSYTFSWKITYTDNTTETKAGPVVTGKAGIYELTVFDNASPQNAKSKTITVTQNPALGISNLIRTNVTCKGQSDGTIAFTIIGGSGAYNITWTNSSVTIPSRFNLPKGIYKYTITDKNFATCTFTGDIEIKEPTAPLAVTPSVTQPSLANNDGEIKLTPSGGIIDGENATYTYKWSKDGDPSFPSDDVAQKQKLGNGSYHIIVTSSSGCPYQVDVVLEALNIKLIQQTNVKCHGNATGSLTVQGAGGTITSNYGYQWYKNGIKITGATTNTITGLTGTAPSGDIYTVEVSDDKTTISGSYTITEPLAPLTAKIIIAQKKDVSCNGGSDGAIAINVSDGTPGYTYLWSNNSIVKDQNNLKAGFYSVTVTDSNGCSTSITNIEIKQPDPIVIPNATITKVNIYGQSTGAITLPLITGGNGGYTYKWTYDLDAAFKKTTKDISGLAAGFYTLEVRDAKENAADNAGCIATRIFEVEQNPDLIVSLQETKNILCYGDANGAIKVNVIGGVTDYTYEWYKNNVKITGETQSFIENIGFGLYHVIVKDAVGSSKTATAYNLKQPDKLMVSLDNKTNVLCYGNSTGVININITGGTTSSKPYSIQWKKDGVDYSTDEDLASLGFGKYNLVITDNNLCQTSFSTDIEITQPAAPLKITTLEVKNLSGFETKNGSIKVEISGGTEPYIYSWINQTTNTAVSGTTMIDKLEIGTYKLTITDANSCVTDASYTLIQPDKLLITSITETESIKCNGYKEAVLKATITGGAPIGVADTDKNYIYKWYNNLNSTVVVSTTNPSESLIAGTYYLVVDDGFGNSYTSNKVVINEPTPIKINFVQTNVSCKNQHDGAIYITTSGGTGTHTVTWSKTSDADPNSISNLYAGNYSVTVRDANNCSTTQNFVITEPQILSISKVVKTPPSAVGVDDASIAVTVQGGTANYNFQWYDQNMNLIYTDSNKASNTSIYNIYAGQYFISVTDANGCPIIARDLDKVDPLFIDVVQINTVQCQGAATASIKALTSGGLPDYRYKWYEINNPTIIVGQNETLTNVKAGTYYVIATDSFDKSIQSQNITITEPTLLTNSLSADYIRCGDGKDWTIVSNASQGTAPYTYLWNTGAKTPNLVDTVSGTYTLTVTDKNGCTVVNTINLITPEHLDASEKIKIPTCYEGSDATIVVTPIAGTAPFKYLWNTGEKTNTLSNAAAGEYTVEITDARGCIISRTYSIVNPPKDVIYLGEDVTLCFDQTLTINATIDDDKATYAWTSDKGFKSTQAMITVSQPANYTVVVTNKLGCTATDTIKISSQQTAISAEFAVSSQVFRNEKIIIVDISNPAADKIEWVFPANATVISKNSDFAEISFSEAGEYDITLNTTKGDCTAYQTKQILVTEGEFEENNPDETIKNFDLKIYPNPSNGIFTVDVTLDKIMPANIKVYNLNNNLLIDSKSDSGKSNYLFNFSLTGLPSGIYFVLFESQQGSKLRKIIIQ</sequence>
<dbReference type="Gene3D" id="2.60.40.740">
    <property type="match status" value="2"/>
</dbReference>
<evidence type="ECO:0000256" key="1">
    <source>
        <dbReference type="ARBA" id="ARBA00022729"/>
    </source>
</evidence>
<dbReference type="Pfam" id="PF18962">
    <property type="entry name" value="Por_Secre_tail"/>
    <property type="match status" value="1"/>
</dbReference>
<proteinExistence type="predicted"/>